<comment type="caution">
    <text evidence="1">The sequence shown here is derived from an EMBL/GenBank/DDBJ whole genome shotgun (WGS) entry which is preliminary data.</text>
</comment>
<reference evidence="1" key="1">
    <citation type="submission" date="2020-08" db="EMBL/GenBank/DDBJ databases">
        <title>Multicomponent nature underlies the extraordinary mechanical properties of spider dragline silk.</title>
        <authorList>
            <person name="Kono N."/>
            <person name="Nakamura H."/>
            <person name="Mori M."/>
            <person name="Yoshida Y."/>
            <person name="Ohtoshi R."/>
            <person name="Malay A.D."/>
            <person name="Moran D.A.P."/>
            <person name="Tomita M."/>
            <person name="Numata K."/>
            <person name="Arakawa K."/>
        </authorList>
    </citation>
    <scope>NUCLEOTIDE SEQUENCE</scope>
</reference>
<sequence>MFELSTDLTCIAPLYVGSLVVLGSNSWHACLDHWATTALMWCGSSENGEPAQISSSFVVPNCVVPSPNPLVAFQWTNAHSLPQI</sequence>
<dbReference type="EMBL" id="BMAU01021343">
    <property type="protein sequence ID" value="GFY17167.1"/>
    <property type="molecule type" value="Genomic_DNA"/>
</dbReference>
<evidence type="ECO:0000313" key="1">
    <source>
        <dbReference type="EMBL" id="GFY17167.1"/>
    </source>
</evidence>
<keyword evidence="2" id="KW-1185">Reference proteome</keyword>
<evidence type="ECO:0000313" key="2">
    <source>
        <dbReference type="Proteomes" id="UP000887159"/>
    </source>
</evidence>
<gene>
    <name evidence="1" type="ORF">TNCV_1089431</name>
</gene>
<dbReference type="AlphaFoldDB" id="A0A8X6VFY4"/>
<proteinExistence type="predicted"/>
<organism evidence="1 2">
    <name type="scientific">Trichonephila clavipes</name>
    <name type="common">Golden silk orbweaver</name>
    <name type="synonym">Nephila clavipes</name>
    <dbReference type="NCBI Taxonomy" id="2585209"/>
    <lineage>
        <taxon>Eukaryota</taxon>
        <taxon>Metazoa</taxon>
        <taxon>Ecdysozoa</taxon>
        <taxon>Arthropoda</taxon>
        <taxon>Chelicerata</taxon>
        <taxon>Arachnida</taxon>
        <taxon>Araneae</taxon>
        <taxon>Araneomorphae</taxon>
        <taxon>Entelegynae</taxon>
        <taxon>Araneoidea</taxon>
        <taxon>Nephilidae</taxon>
        <taxon>Trichonephila</taxon>
    </lineage>
</organism>
<dbReference type="Proteomes" id="UP000887159">
    <property type="component" value="Unassembled WGS sequence"/>
</dbReference>
<accession>A0A8X6VFY4</accession>
<protein>
    <submittedName>
        <fullName evidence="1">Uncharacterized protein</fullName>
    </submittedName>
</protein>
<name>A0A8X6VFY4_TRICX</name>